<dbReference type="GO" id="GO:0016887">
    <property type="term" value="F:ATP hydrolysis activity"/>
    <property type="evidence" value="ECO:0007669"/>
    <property type="project" value="InterPro"/>
</dbReference>
<feature type="non-terminal residue" evidence="4">
    <location>
        <position position="1"/>
    </location>
</feature>
<evidence type="ECO:0008006" key="5">
    <source>
        <dbReference type="Google" id="ProtNLM"/>
    </source>
</evidence>
<reference evidence="4" key="1">
    <citation type="journal article" date="2014" name="Front. Microbiol.">
        <title>High frequency of phylogenetically diverse reductive dehalogenase-homologous genes in deep subseafloor sedimentary metagenomes.</title>
        <authorList>
            <person name="Kawai M."/>
            <person name="Futagami T."/>
            <person name="Toyoda A."/>
            <person name="Takaki Y."/>
            <person name="Nishi S."/>
            <person name="Hori S."/>
            <person name="Arai W."/>
            <person name="Tsubouchi T."/>
            <person name="Morono Y."/>
            <person name="Uchiyama I."/>
            <person name="Ito T."/>
            <person name="Fujiyama A."/>
            <person name="Inagaki F."/>
            <person name="Takami H."/>
        </authorList>
    </citation>
    <scope>NUCLEOTIDE SEQUENCE</scope>
    <source>
        <strain evidence="4">Expedition CK06-06</strain>
    </source>
</reference>
<organism evidence="4">
    <name type="scientific">marine sediment metagenome</name>
    <dbReference type="NCBI Taxonomy" id="412755"/>
    <lineage>
        <taxon>unclassified sequences</taxon>
        <taxon>metagenomes</taxon>
        <taxon>ecological metagenomes</taxon>
    </lineage>
</organism>
<evidence type="ECO:0000256" key="3">
    <source>
        <dbReference type="ARBA" id="ARBA00023136"/>
    </source>
</evidence>
<name>X1F082_9ZZZZ</name>
<dbReference type="SUPFAM" id="SSF52540">
    <property type="entry name" value="P-loop containing nucleoside triphosphate hydrolases"/>
    <property type="match status" value="1"/>
</dbReference>
<dbReference type="Gene3D" id="3.40.50.300">
    <property type="entry name" value="P-loop containing nucleotide triphosphate hydrolases"/>
    <property type="match status" value="1"/>
</dbReference>
<protein>
    <recommendedName>
        <fullName evidence="5">Transport-associated OB type 2 domain-containing protein</fullName>
    </recommendedName>
</protein>
<dbReference type="EMBL" id="BARU01003336">
    <property type="protein sequence ID" value="GAH22814.1"/>
    <property type="molecule type" value="Genomic_DNA"/>
</dbReference>
<dbReference type="InterPro" id="IPR027417">
    <property type="entry name" value="P-loop_NTPase"/>
</dbReference>
<evidence type="ECO:0000256" key="2">
    <source>
        <dbReference type="ARBA" id="ARBA00022967"/>
    </source>
</evidence>
<dbReference type="GO" id="GO:0055052">
    <property type="term" value="C:ATP-binding cassette (ABC) transporter complex, substrate-binding subunit-containing"/>
    <property type="evidence" value="ECO:0007669"/>
    <property type="project" value="TreeGrafter"/>
</dbReference>
<comment type="caution">
    <text evidence="4">The sequence shown here is derived from an EMBL/GenBank/DDBJ whole genome shotgun (WGS) entry which is preliminary data.</text>
</comment>
<proteinExistence type="predicted"/>
<keyword evidence="2" id="KW-1278">Translocase</keyword>
<keyword evidence="1" id="KW-1003">Cell membrane</keyword>
<sequence length="195" mass="22075">SFKHDATGREALALTIRRIQKETSTTTLYVTHNGDEARLISDRVAVIYDGKIQQIGKVIDVEQHPRNYLIAKILGSPNIWPILYTKKKEKTTLITSICDIPIQGEVSSKITGIKIPPSIISISNKQIDDPNLVVLKCYVKTVIEKSENEYRVILDLEGNPSEYIKVDCSRAEYEKNLTENKEINIYFSPSEVILL</sequence>
<dbReference type="AlphaFoldDB" id="X1F082"/>
<gene>
    <name evidence="4" type="ORF">S03H2_07288</name>
</gene>
<dbReference type="PANTHER" id="PTHR43875">
    <property type="entry name" value="MALTODEXTRIN IMPORT ATP-BINDING PROTEIN MSMX"/>
    <property type="match status" value="1"/>
</dbReference>
<dbReference type="PANTHER" id="PTHR43875:SF15">
    <property type="entry name" value="TREHALOSE IMPORT ATP-BINDING PROTEIN SUGC"/>
    <property type="match status" value="1"/>
</dbReference>
<accession>X1F082</accession>
<dbReference type="InterPro" id="IPR047641">
    <property type="entry name" value="ABC_transpr_MalK/UgpC-like"/>
</dbReference>
<keyword evidence="3" id="KW-0472">Membrane</keyword>
<evidence type="ECO:0000313" key="4">
    <source>
        <dbReference type="EMBL" id="GAH22814.1"/>
    </source>
</evidence>
<evidence type="ECO:0000256" key="1">
    <source>
        <dbReference type="ARBA" id="ARBA00022475"/>
    </source>
</evidence>